<protein>
    <recommendedName>
        <fullName evidence="4">histidinol-phosphate transaminase</fullName>
        <ecNumber evidence="4">2.6.1.9</ecNumber>
    </recommendedName>
    <alternativeName>
        <fullName evidence="10">Imidazole acetol-phosphate transaminase</fullName>
    </alternativeName>
</protein>
<dbReference type="HAMAP" id="MF_01023">
    <property type="entry name" value="HisC_aminotrans_2"/>
    <property type="match status" value="1"/>
</dbReference>
<dbReference type="InterPro" id="IPR015421">
    <property type="entry name" value="PyrdxlP-dep_Trfase_major"/>
</dbReference>
<dbReference type="HOGENOM" id="CLU_017584_3_1_1"/>
<dbReference type="PANTHER" id="PTHR42885">
    <property type="entry name" value="HISTIDINOL-PHOSPHATE AMINOTRANSFERASE-RELATED"/>
    <property type="match status" value="1"/>
</dbReference>
<dbReference type="EC" id="2.6.1.9" evidence="4"/>
<evidence type="ECO:0000256" key="5">
    <source>
        <dbReference type="ARBA" id="ARBA00022576"/>
    </source>
</evidence>
<dbReference type="GO" id="GO:0000105">
    <property type="term" value="P:L-histidine biosynthetic process"/>
    <property type="evidence" value="ECO:0007669"/>
    <property type="project" value="UniProtKB-KW"/>
</dbReference>
<dbReference type="STRING" id="1182543.W9WIA4"/>
<dbReference type="Gene3D" id="3.40.640.10">
    <property type="entry name" value="Type I PLP-dependent aspartate aminotransferase-like (Major domain)"/>
    <property type="match status" value="1"/>
</dbReference>
<feature type="domain" description="Aminotransferase class I/classII large" evidence="13">
    <location>
        <begin position="62"/>
        <end position="400"/>
    </location>
</feature>
<comment type="pathway">
    <text evidence="2">Amino-acid biosynthesis; L-histidine biosynthesis; L-histidine from 5-phospho-alpha-D-ribose 1-diphosphate: step 7/9.</text>
</comment>
<evidence type="ECO:0000256" key="4">
    <source>
        <dbReference type="ARBA" id="ARBA00012748"/>
    </source>
</evidence>
<organism evidence="14 15">
    <name type="scientific">Cladophialophora psammophila CBS 110553</name>
    <dbReference type="NCBI Taxonomy" id="1182543"/>
    <lineage>
        <taxon>Eukaryota</taxon>
        <taxon>Fungi</taxon>
        <taxon>Dikarya</taxon>
        <taxon>Ascomycota</taxon>
        <taxon>Pezizomycotina</taxon>
        <taxon>Eurotiomycetes</taxon>
        <taxon>Chaetothyriomycetidae</taxon>
        <taxon>Chaetothyriales</taxon>
        <taxon>Herpotrichiellaceae</taxon>
        <taxon>Cladophialophora</taxon>
    </lineage>
</organism>
<evidence type="ECO:0000256" key="11">
    <source>
        <dbReference type="ARBA" id="ARBA00047481"/>
    </source>
</evidence>
<accession>W9WIA4</accession>
<dbReference type="InterPro" id="IPR001917">
    <property type="entry name" value="Aminotrans_II_pyridoxalP_BS"/>
</dbReference>
<evidence type="ECO:0000256" key="3">
    <source>
        <dbReference type="ARBA" id="ARBA00008392"/>
    </source>
</evidence>
<dbReference type="GeneID" id="19193706"/>
<feature type="region of interest" description="Disordered" evidence="12">
    <location>
        <begin position="415"/>
        <end position="443"/>
    </location>
</feature>
<evidence type="ECO:0000259" key="13">
    <source>
        <dbReference type="Pfam" id="PF00155"/>
    </source>
</evidence>
<name>W9WIA4_9EURO</name>
<evidence type="ECO:0000256" key="8">
    <source>
        <dbReference type="ARBA" id="ARBA00022898"/>
    </source>
</evidence>
<comment type="catalytic activity">
    <reaction evidence="11">
        <text>L-histidinol phosphate + 2-oxoglutarate = 3-(imidazol-4-yl)-2-oxopropyl phosphate + L-glutamate</text>
        <dbReference type="Rhea" id="RHEA:23744"/>
        <dbReference type="ChEBI" id="CHEBI:16810"/>
        <dbReference type="ChEBI" id="CHEBI:29985"/>
        <dbReference type="ChEBI" id="CHEBI:57766"/>
        <dbReference type="ChEBI" id="CHEBI:57980"/>
        <dbReference type="EC" id="2.6.1.9"/>
    </reaction>
</comment>
<dbReference type="OrthoDB" id="2015537at2759"/>
<comment type="similarity">
    <text evidence="3">Belongs to the class-II pyridoxal-phosphate-dependent aminotransferase family.</text>
</comment>
<dbReference type="AlphaFoldDB" id="W9WIA4"/>
<proteinExistence type="inferred from homology"/>
<evidence type="ECO:0000256" key="7">
    <source>
        <dbReference type="ARBA" id="ARBA00022679"/>
    </source>
</evidence>
<dbReference type="Gene3D" id="3.90.1150.10">
    <property type="entry name" value="Aspartate Aminotransferase, domain 1"/>
    <property type="match status" value="1"/>
</dbReference>
<evidence type="ECO:0000256" key="1">
    <source>
        <dbReference type="ARBA" id="ARBA00001933"/>
    </source>
</evidence>
<evidence type="ECO:0000256" key="2">
    <source>
        <dbReference type="ARBA" id="ARBA00005011"/>
    </source>
</evidence>
<comment type="cofactor">
    <cofactor evidence="1">
        <name>pyridoxal 5'-phosphate</name>
        <dbReference type="ChEBI" id="CHEBI:597326"/>
    </cofactor>
</comment>
<evidence type="ECO:0000256" key="6">
    <source>
        <dbReference type="ARBA" id="ARBA00022605"/>
    </source>
</evidence>
<dbReference type="GO" id="GO:0004400">
    <property type="term" value="F:histidinol-phosphate transaminase activity"/>
    <property type="evidence" value="ECO:0007669"/>
    <property type="project" value="UniProtKB-EC"/>
</dbReference>
<dbReference type="Pfam" id="PF00155">
    <property type="entry name" value="Aminotran_1_2"/>
    <property type="match status" value="1"/>
</dbReference>
<dbReference type="InterPro" id="IPR015422">
    <property type="entry name" value="PyrdxlP-dep_Trfase_small"/>
</dbReference>
<keyword evidence="15" id="KW-1185">Reference proteome</keyword>
<dbReference type="InterPro" id="IPR015424">
    <property type="entry name" value="PyrdxlP-dep_Trfase"/>
</dbReference>
<sequence>MAPKSSPFDLSKCARPNILKLHPYRCARDDYKDDGTNILLDANENAYGPGLALEEGGVCGKHDKTTVDFLGLNRYPDPHQLELKELFCRLRNTHTHTDKQLKPENLFCGVGSDEAIDALLRCFCAPGKDKILTCPPTYGMYAVSADVNDVEIVQVPLNPDNSFSLQPQPILEKLSSDPSIKMVYICSPGNPTAALIPKEDIQPILEHPTWNGIVIVDEAYIDFSPDGSSLAEWVLEWPNLVVMQTLSKAFGLAGIRLGVAFSSHEIAALLNNIKAPYNISSPTSAIAIAALQEENLAVMRQHREKILQQRDRLLRELPRIPGIGRFRGGTASNFLLVEILDSPLEEGGQPDNATALNVYETMAGQRGVVVRFRGKEYGCTGCLRITVGTEQEVDRFLEELRSVLGHIYSASTPQGSKVNGLNGVDKGSRSEGEREAAANSVIS</sequence>
<keyword evidence="5 14" id="KW-0032">Aminotransferase</keyword>
<dbReference type="eggNOG" id="KOG0633">
    <property type="taxonomic scope" value="Eukaryota"/>
</dbReference>
<evidence type="ECO:0000256" key="10">
    <source>
        <dbReference type="ARBA" id="ARBA00030262"/>
    </source>
</evidence>
<dbReference type="CDD" id="cd00609">
    <property type="entry name" value="AAT_like"/>
    <property type="match status" value="1"/>
</dbReference>
<keyword evidence="7 14" id="KW-0808">Transferase</keyword>
<evidence type="ECO:0000256" key="9">
    <source>
        <dbReference type="ARBA" id="ARBA00023102"/>
    </source>
</evidence>
<dbReference type="InterPro" id="IPR004839">
    <property type="entry name" value="Aminotransferase_I/II_large"/>
</dbReference>
<reference evidence="14 15" key="1">
    <citation type="submission" date="2013-03" db="EMBL/GenBank/DDBJ databases">
        <title>The Genome Sequence of Cladophialophora psammophila CBS 110553.</title>
        <authorList>
            <consortium name="The Broad Institute Genomics Platform"/>
            <person name="Cuomo C."/>
            <person name="de Hoog S."/>
            <person name="Gorbushina A."/>
            <person name="Walker B."/>
            <person name="Young S.K."/>
            <person name="Zeng Q."/>
            <person name="Gargeya S."/>
            <person name="Fitzgerald M."/>
            <person name="Haas B."/>
            <person name="Abouelleil A."/>
            <person name="Allen A.W."/>
            <person name="Alvarado L."/>
            <person name="Arachchi H.M."/>
            <person name="Berlin A.M."/>
            <person name="Chapman S.B."/>
            <person name="Gainer-Dewar J."/>
            <person name="Goldberg J."/>
            <person name="Griggs A."/>
            <person name="Gujja S."/>
            <person name="Hansen M."/>
            <person name="Howarth C."/>
            <person name="Imamovic A."/>
            <person name="Ireland A."/>
            <person name="Larimer J."/>
            <person name="McCowan C."/>
            <person name="Murphy C."/>
            <person name="Pearson M."/>
            <person name="Poon T.W."/>
            <person name="Priest M."/>
            <person name="Roberts A."/>
            <person name="Saif S."/>
            <person name="Shea T."/>
            <person name="Sisk P."/>
            <person name="Sykes S."/>
            <person name="Wortman J."/>
            <person name="Nusbaum C."/>
            <person name="Birren B."/>
        </authorList>
    </citation>
    <scope>NUCLEOTIDE SEQUENCE [LARGE SCALE GENOMIC DNA]</scope>
    <source>
        <strain evidence="14 15">CBS 110553</strain>
    </source>
</reference>
<dbReference type="NCBIfam" id="TIGR01141">
    <property type="entry name" value="hisC"/>
    <property type="match status" value="1"/>
</dbReference>
<dbReference type="SUPFAM" id="SSF53383">
    <property type="entry name" value="PLP-dependent transferases"/>
    <property type="match status" value="1"/>
</dbReference>
<evidence type="ECO:0000313" key="15">
    <source>
        <dbReference type="Proteomes" id="UP000019471"/>
    </source>
</evidence>
<keyword evidence="8" id="KW-0663">Pyridoxal phosphate</keyword>
<feature type="compositionally biased region" description="Basic and acidic residues" evidence="12">
    <location>
        <begin position="426"/>
        <end position="436"/>
    </location>
</feature>
<evidence type="ECO:0000256" key="12">
    <source>
        <dbReference type="SAM" id="MobiDB-lite"/>
    </source>
</evidence>
<evidence type="ECO:0000313" key="14">
    <source>
        <dbReference type="EMBL" id="EXJ67663.1"/>
    </source>
</evidence>
<dbReference type="Proteomes" id="UP000019471">
    <property type="component" value="Unassembled WGS sequence"/>
</dbReference>
<dbReference type="PROSITE" id="PS00599">
    <property type="entry name" value="AA_TRANSFER_CLASS_2"/>
    <property type="match status" value="1"/>
</dbReference>
<gene>
    <name evidence="14" type="ORF">A1O5_09009</name>
</gene>
<keyword evidence="9" id="KW-0368">Histidine biosynthesis</keyword>
<comment type="caution">
    <text evidence="14">The sequence shown here is derived from an EMBL/GenBank/DDBJ whole genome shotgun (WGS) entry which is preliminary data.</text>
</comment>
<keyword evidence="6" id="KW-0028">Amino-acid biosynthesis</keyword>
<dbReference type="GO" id="GO:0030170">
    <property type="term" value="F:pyridoxal phosphate binding"/>
    <property type="evidence" value="ECO:0007669"/>
    <property type="project" value="InterPro"/>
</dbReference>
<dbReference type="InterPro" id="IPR005861">
    <property type="entry name" value="HisP_aminotrans"/>
</dbReference>
<dbReference type="EMBL" id="AMGX01000015">
    <property type="protein sequence ID" value="EXJ67663.1"/>
    <property type="molecule type" value="Genomic_DNA"/>
</dbReference>
<dbReference type="PANTHER" id="PTHR42885:SF2">
    <property type="entry name" value="HISTIDINOL-PHOSPHATE AMINOTRANSFERASE"/>
    <property type="match status" value="1"/>
</dbReference>
<dbReference type="RefSeq" id="XP_007747779.1">
    <property type="nucleotide sequence ID" value="XM_007749589.1"/>
</dbReference>